<dbReference type="GO" id="GO:0004521">
    <property type="term" value="F:RNA endonuclease activity"/>
    <property type="evidence" value="ECO:0007669"/>
    <property type="project" value="TreeGrafter"/>
</dbReference>
<dbReference type="EMBL" id="LFZK01000001">
    <property type="protein sequence ID" value="KYC29284.1"/>
    <property type="molecule type" value="Genomic_DNA"/>
</dbReference>
<protein>
    <submittedName>
        <fullName evidence="1">Uncharacterized protein</fullName>
    </submittedName>
</protein>
<dbReference type="PIRSF" id="PIRSF006156">
    <property type="entry name" value="YafQ"/>
    <property type="match status" value="1"/>
</dbReference>
<name>A0A656Z8I4_9PROT</name>
<comment type="caution">
    <text evidence="1">The sequence shown here is derived from an EMBL/GenBank/DDBJ whole genome shotgun (WGS) entry which is preliminary data.</text>
</comment>
<dbReference type="OrthoDB" id="7030467at2"/>
<reference evidence="1 2" key="1">
    <citation type="journal article" date="2016" name="ISME J.">
        <title>Integrated multi-omics analyses reveal the biochemical mechanisms and phylogenetic relevance of anaerobic androgen biodegradation in the environment.</title>
        <authorList>
            <person name="Yang F.C."/>
            <person name="Chen Y.L."/>
            <person name="Tang S.L."/>
            <person name="Yu C.P."/>
            <person name="Wang P.H."/>
            <person name="Ismail W."/>
            <person name="Wang C.H."/>
            <person name="Ding J.Y."/>
            <person name="Yang C.Y."/>
            <person name="Yang C.Y."/>
            <person name="Chiang Y.R."/>
        </authorList>
    </citation>
    <scope>NUCLEOTIDE SEQUENCE [LARGE SCALE GENOMIC DNA]</scope>
    <source>
        <strain evidence="1 2">DSM 13999</strain>
    </source>
</reference>
<accession>A0A656Z8I4</accession>
<dbReference type="Proteomes" id="UP000243416">
    <property type="component" value="Unassembled WGS sequence"/>
</dbReference>
<dbReference type="Pfam" id="PF15738">
    <property type="entry name" value="YafQ_toxin"/>
    <property type="match status" value="1"/>
</dbReference>
<dbReference type="PANTHER" id="PTHR40588:SF1">
    <property type="entry name" value="MRNA INTERFERASE TOXIN YAFQ"/>
    <property type="match status" value="1"/>
</dbReference>
<dbReference type="GO" id="GO:0006402">
    <property type="term" value="P:mRNA catabolic process"/>
    <property type="evidence" value="ECO:0007669"/>
    <property type="project" value="TreeGrafter"/>
</dbReference>
<keyword evidence="2" id="KW-1185">Reference proteome</keyword>
<proteinExistence type="predicted"/>
<dbReference type="InterPro" id="IPR007712">
    <property type="entry name" value="RelE/ParE_toxin"/>
</dbReference>
<evidence type="ECO:0000313" key="1">
    <source>
        <dbReference type="EMBL" id="KYC29284.1"/>
    </source>
</evidence>
<dbReference type="NCBIfam" id="TIGR02385">
    <property type="entry name" value="RelE_StbE"/>
    <property type="match status" value="1"/>
</dbReference>
<sequence length="96" mass="11103">MRMIEWTSRFKKDYKRESKGQHRGTLDASLELVVQALADDQALQPSQRDHDLTGDWAGCRECHLKPDLLLIYRKIDTEEHGILRLARLGSHSELFG</sequence>
<dbReference type="AlphaFoldDB" id="A0A656Z8I4"/>
<dbReference type="SUPFAM" id="SSF143011">
    <property type="entry name" value="RelE-like"/>
    <property type="match status" value="1"/>
</dbReference>
<dbReference type="InterPro" id="IPR035093">
    <property type="entry name" value="RelE/ParE_toxin_dom_sf"/>
</dbReference>
<organism evidence="1 2">
    <name type="scientific">Sterolibacterium denitrificans</name>
    <dbReference type="NCBI Taxonomy" id="157592"/>
    <lineage>
        <taxon>Bacteria</taxon>
        <taxon>Pseudomonadati</taxon>
        <taxon>Pseudomonadota</taxon>
        <taxon>Betaproteobacteria</taxon>
        <taxon>Nitrosomonadales</taxon>
        <taxon>Sterolibacteriaceae</taxon>
        <taxon>Sterolibacterium</taxon>
    </lineage>
</organism>
<gene>
    <name evidence="1" type="ORF">ACY05_01735</name>
</gene>
<dbReference type="RefSeq" id="WP_067169945.1">
    <property type="nucleotide sequence ID" value="NZ_LFZK01000001.1"/>
</dbReference>
<evidence type="ECO:0000313" key="2">
    <source>
        <dbReference type="Proteomes" id="UP000243416"/>
    </source>
</evidence>
<dbReference type="PANTHER" id="PTHR40588">
    <property type="entry name" value="MRNA INTERFERASE TOXIN YAFQ"/>
    <property type="match status" value="1"/>
</dbReference>
<dbReference type="InterPro" id="IPR004386">
    <property type="entry name" value="Toxin_YafQ-like"/>
</dbReference>
<dbReference type="Gene3D" id="3.30.2310.20">
    <property type="entry name" value="RelE-like"/>
    <property type="match status" value="1"/>
</dbReference>
<dbReference type="GO" id="GO:0006415">
    <property type="term" value="P:translational termination"/>
    <property type="evidence" value="ECO:0007669"/>
    <property type="project" value="TreeGrafter"/>
</dbReference>